<keyword evidence="10" id="KW-0539">Nucleus</keyword>
<dbReference type="Gene3D" id="3.30.160.60">
    <property type="entry name" value="Classic Zinc Finger"/>
    <property type="match status" value="6"/>
</dbReference>
<evidence type="ECO:0000313" key="15">
    <source>
        <dbReference type="Proteomes" id="UP000675900"/>
    </source>
</evidence>
<dbReference type="PROSITE" id="PS50805">
    <property type="entry name" value="KRAB"/>
    <property type="match status" value="1"/>
</dbReference>
<dbReference type="SUPFAM" id="SSF57667">
    <property type="entry name" value="beta-beta-alpha zinc fingers"/>
    <property type="match status" value="3"/>
</dbReference>
<evidence type="ECO:0000256" key="3">
    <source>
        <dbReference type="ARBA" id="ARBA00022723"/>
    </source>
</evidence>
<keyword evidence="5 11" id="KW-0863">Zinc-finger</keyword>
<comment type="subcellular location">
    <subcellularLocation>
        <location evidence="1">Nucleus</location>
    </subcellularLocation>
</comment>
<dbReference type="PANTHER" id="PTHR23234">
    <property type="entry name" value="ZNF44 PROTEIN"/>
    <property type="match status" value="1"/>
</dbReference>
<feature type="domain" description="KRAB" evidence="13">
    <location>
        <begin position="7"/>
        <end position="82"/>
    </location>
</feature>
<dbReference type="FunFam" id="3.30.160.60:FF:000005">
    <property type="entry name" value="Zinc finger protein 14 homolog"/>
    <property type="match status" value="1"/>
</dbReference>
<evidence type="ECO:0000256" key="5">
    <source>
        <dbReference type="ARBA" id="ARBA00022771"/>
    </source>
</evidence>
<reference evidence="14" key="2">
    <citation type="submission" date="2025-09" db="UniProtKB">
        <authorList>
            <consortium name="Ensembl"/>
        </authorList>
    </citation>
    <scope>IDENTIFICATION</scope>
</reference>
<dbReference type="PROSITE" id="PS00028">
    <property type="entry name" value="ZINC_FINGER_C2H2_1"/>
    <property type="match status" value="4"/>
</dbReference>
<keyword evidence="7" id="KW-0805">Transcription regulation</keyword>
<evidence type="ECO:0000256" key="1">
    <source>
        <dbReference type="ARBA" id="ARBA00004123"/>
    </source>
</evidence>
<evidence type="ECO:0000259" key="12">
    <source>
        <dbReference type="PROSITE" id="PS50157"/>
    </source>
</evidence>
<dbReference type="FunFam" id="3.30.160.60:FF:002005">
    <property type="entry name" value="Zinc finger protein 200"/>
    <property type="match status" value="1"/>
</dbReference>
<dbReference type="Gene3D" id="6.10.140.140">
    <property type="match status" value="1"/>
</dbReference>
<evidence type="ECO:0000256" key="6">
    <source>
        <dbReference type="ARBA" id="ARBA00022833"/>
    </source>
</evidence>
<proteinExistence type="inferred from homology"/>
<evidence type="ECO:0000256" key="10">
    <source>
        <dbReference type="ARBA" id="ARBA00023242"/>
    </source>
</evidence>
<dbReference type="GO" id="GO:0008270">
    <property type="term" value="F:zinc ion binding"/>
    <property type="evidence" value="ECO:0007669"/>
    <property type="project" value="UniProtKB-KW"/>
</dbReference>
<feature type="domain" description="C2H2-type" evidence="12">
    <location>
        <begin position="254"/>
        <end position="281"/>
    </location>
</feature>
<accession>A0A8C9M644</accession>
<evidence type="ECO:0000256" key="11">
    <source>
        <dbReference type="PROSITE-ProRule" id="PRU00042"/>
    </source>
</evidence>
<feature type="domain" description="C2H2-type" evidence="12">
    <location>
        <begin position="226"/>
        <end position="253"/>
    </location>
</feature>
<feature type="domain" description="C2H2-type" evidence="12">
    <location>
        <begin position="142"/>
        <end position="169"/>
    </location>
</feature>
<keyword evidence="8" id="KW-0238">DNA-binding</keyword>
<sequence>MQASESVTFEDIAVDFTKEEWALLSASQRKLFRDVMLESINHLIFLENNSCKRSFRLEQEGELQSEGTGFLQEHSPDMESLHKKQKMILTRHIHKKGMALTVPKHKSLAPENPIECTDLGDAFTQRSALTQHWLIHLRRKHYISKQCRKSLSEQSSLIRHNQIHTQGKLYKCHVCGKAFSNCFCLRRHEMIHTGERPYECHVCGKAFRQNSYLRQHENIHTRKKSYECHLCKKAFSHRSYLRKHERIHSGEKCFQCHECKKTFSQSSGLSQHKRIHTGDKPHVCLLCGKAFIQGSELRR</sequence>
<feature type="domain" description="C2H2-type" evidence="12">
    <location>
        <begin position="198"/>
        <end position="225"/>
    </location>
</feature>
<evidence type="ECO:0000313" key="14">
    <source>
        <dbReference type="Ensembl" id="ENSPTIP00000008914.1"/>
    </source>
</evidence>
<dbReference type="SMART" id="SM00355">
    <property type="entry name" value="ZnF_C2H2"/>
    <property type="match status" value="6"/>
</dbReference>
<comment type="similarity">
    <text evidence="2">Belongs to the krueppel C2H2-type zinc-finger protein family.</text>
</comment>
<evidence type="ECO:0000256" key="9">
    <source>
        <dbReference type="ARBA" id="ARBA00023163"/>
    </source>
</evidence>
<dbReference type="Proteomes" id="UP000675900">
    <property type="component" value="Unassembled WGS sequence"/>
</dbReference>
<dbReference type="Pfam" id="PF01352">
    <property type="entry name" value="KRAB"/>
    <property type="match status" value="1"/>
</dbReference>
<dbReference type="GO" id="GO:0005634">
    <property type="term" value="C:nucleus"/>
    <property type="evidence" value="ECO:0007669"/>
    <property type="project" value="UniProtKB-SubCell"/>
</dbReference>
<evidence type="ECO:0000256" key="8">
    <source>
        <dbReference type="ARBA" id="ARBA00023125"/>
    </source>
</evidence>
<evidence type="ECO:0000256" key="7">
    <source>
        <dbReference type="ARBA" id="ARBA00023015"/>
    </source>
</evidence>
<keyword evidence="3" id="KW-0479">Metal-binding</keyword>
<keyword evidence="9" id="KW-0804">Transcription</keyword>
<protein>
    <recommendedName>
        <fullName evidence="16">Zinc finger protein 596</fullName>
    </recommendedName>
</protein>
<evidence type="ECO:0000259" key="13">
    <source>
        <dbReference type="PROSITE" id="PS50805"/>
    </source>
</evidence>
<dbReference type="GO" id="GO:0006355">
    <property type="term" value="P:regulation of DNA-templated transcription"/>
    <property type="evidence" value="ECO:0007669"/>
    <property type="project" value="InterPro"/>
</dbReference>
<organism evidence="14 15">
    <name type="scientific">Panthera tigris altaica</name>
    <name type="common">Siberian tiger</name>
    <dbReference type="NCBI Taxonomy" id="74533"/>
    <lineage>
        <taxon>Eukaryota</taxon>
        <taxon>Metazoa</taxon>
        <taxon>Chordata</taxon>
        <taxon>Craniata</taxon>
        <taxon>Vertebrata</taxon>
        <taxon>Euteleostomi</taxon>
        <taxon>Mammalia</taxon>
        <taxon>Eutheria</taxon>
        <taxon>Laurasiatheria</taxon>
        <taxon>Carnivora</taxon>
        <taxon>Feliformia</taxon>
        <taxon>Felidae</taxon>
        <taxon>Pantherinae</taxon>
        <taxon>Panthera</taxon>
    </lineage>
</organism>
<dbReference type="Ensembl" id="ENSPTIT00000012816.1">
    <property type="protein sequence ID" value="ENSPTIP00000008914.1"/>
    <property type="gene ID" value="ENSPTIG00000010148.1"/>
</dbReference>
<evidence type="ECO:0000256" key="4">
    <source>
        <dbReference type="ARBA" id="ARBA00022737"/>
    </source>
</evidence>
<feature type="domain" description="C2H2-type" evidence="12">
    <location>
        <begin position="114"/>
        <end position="141"/>
    </location>
</feature>
<dbReference type="InterPro" id="IPR013087">
    <property type="entry name" value="Znf_C2H2_type"/>
</dbReference>
<dbReference type="PANTHER" id="PTHR23234:SF10">
    <property type="entry name" value="RIKEN CDNA 6720489N17 GENE-RELATED"/>
    <property type="match status" value="1"/>
</dbReference>
<dbReference type="PROSITE" id="PS50157">
    <property type="entry name" value="ZINC_FINGER_C2H2_2"/>
    <property type="match status" value="6"/>
</dbReference>
<dbReference type="FunFam" id="3.30.160.60:FF:000060">
    <property type="entry name" value="zinc finger protein 436"/>
    <property type="match status" value="1"/>
</dbReference>
<name>A0A8C9M644_PANTA</name>
<dbReference type="GO" id="GO:0003677">
    <property type="term" value="F:DNA binding"/>
    <property type="evidence" value="ECO:0007669"/>
    <property type="project" value="UniProtKB-KW"/>
</dbReference>
<keyword evidence="15" id="KW-1185">Reference proteome</keyword>
<dbReference type="AlphaFoldDB" id="A0A8C9M644"/>
<feature type="domain" description="C2H2-type" evidence="12">
    <location>
        <begin position="170"/>
        <end position="197"/>
    </location>
</feature>
<dbReference type="InterPro" id="IPR036236">
    <property type="entry name" value="Znf_C2H2_sf"/>
</dbReference>
<reference evidence="14" key="1">
    <citation type="submission" date="2025-08" db="UniProtKB">
        <authorList>
            <consortium name="Ensembl"/>
        </authorList>
    </citation>
    <scope>IDENTIFICATION</scope>
</reference>
<evidence type="ECO:0008006" key="16">
    <source>
        <dbReference type="Google" id="ProtNLM"/>
    </source>
</evidence>
<keyword evidence="4" id="KW-0677">Repeat</keyword>
<dbReference type="InterPro" id="IPR050758">
    <property type="entry name" value="Znf_C2H2-type"/>
</dbReference>
<evidence type="ECO:0000256" key="2">
    <source>
        <dbReference type="ARBA" id="ARBA00006991"/>
    </source>
</evidence>
<dbReference type="Pfam" id="PF00096">
    <property type="entry name" value="zf-C2H2"/>
    <property type="match status" value="4"/>
</dbReference>
<dbReference type="InterPro" id="IPR036051">
    <property type="entry name" value="KRAB_dom_sf"/>
</dbReference>
<dbReference type="InterPro" id="IPR001909">
    <property type="entry name" value="KRAB"/>
</dbReference>
<dbReference type="GeneTree" id="ENSGT00940000163552"/>
<dbReference type="SMART" id="SM00349">
    <property type="entry name" value="KRAB"/>
    <property type="match status" value="1"/>
</dbReference>
<keyword evidence="6" id="KW-0862">Zinc</keyword>
<dbReference type="CDD" id="cd07765">
    <property type="entry name" value="KRAB_A-box"/>
    <property type="match status" value="1"/>
</dbReference>
<dbReference type="FunFam" id="3.30.160.60:FF:001480">
    <property type="entry name" value="Si:cabz01071911.3"/>
    <property type="match status" value="1"/>
</dbReference>
<dbReference type="SUPFAM" id="SSF109640">
    <property type="entry name" value="KRAB domain (Kruppel-associated box)"/>
    <property type="match status" value="1"/>
</dbReference>